<accession>H2B141</accession>
<evidence type="ECO:0000313" key="4">
    <source>
        <dbReference type="Proteomes" id="UP000005220"/>
    </source>
</evidence>
<dbReference type="GeneID" id="13883990"/>
<dbReference type="AlphaFoldDB" id="H2B141"/>
<dbReference type="Proteomes" id="UP000005220">
    <property type="component" value="Chromosome 10"/>
</dbReference>
<name>H2B141_KAZAF</name>
<dbReference type="GO" id="GO:0030476">
    <property type="term" value="P:ascospore wall assembly"/>
    <property type="evidence" value="ECO:0007669"/>
    <property type="project" value="EnsemblFungi"/>
</dbReference>
<dbReference type="STRING" id="1071382.H2B141"/>
<evidence type="ECO:0000256" key="1">
    <source>
        <dbReference type="SAM" id="MobiDB-lite"/>
    </source>
</evidence>
<feature type="chain" id="PRO_5003559763" description="Outer spore wall assembly protein SHE10" evidence="2">
    <location>
        <begin position="19"/>
        <end position="510"/>
    </location>
</feature>
<feature type="compositionally biased region" description="Basic and acidic residues" evidence="1">
    <location>
        <begin position="487"/>
        <end position="498"/>
    </location>
</feature>
<feature type="signal peptide" evidence="2">
    <location>
        <begin position="1"/>
        <end position="18"/>
    </location>
</feature>
<sequence>MKLCTKLVVTLLTTIVSLQYYCQNYNCSDKLNEVCYYSAPSNWDELLTENSEMYKVNVHPKIVLLQNKYQENVGPHVELLLNNVNERVITPASGLIKNYAEDFNCEEKLQCVKNYWQLLCDRVTLYYAITLRPYYERFAEEFGAKTRYSSFQSKFNGVYDQGKKVVTDNYRALQSKYSSLVSTVSIEVSSPISSSKPEVNVEEAEELITSTIFTTVTLDDGVEAQATGTVVSNNDLSMEEQALLQNDFENWSNTVEKKIQSVIGTFEKDVDRAIQSFIDENEANVRDKMRYLATNSDDYLQKIAKAIQDIDCKIEIDSKTGEKRYFDKTGTTELPVYIDRQLMRDYFDEAQIHGTNVSVSIRDDLSDVAYSINKKIEGLRDEYVDLYEEWANTVIGEWSKRMAYVDVIAAHMDEDEQGTISEQNWKKFMELKRDVMDAREGLINHPISAKKLEDFMNEVQRTLTILGKERADFTYILRSKANLAFQKREKEEKERASDLQESETEVAEEK</sequence>
<dbReference type="RefSeq" id="XP_003959476.1">
    <property type="nucleotide sequence ID" value="XM_003959427.1"/>
</dbReference>
<keyword evidence="4" id="KW-1185">Reference proteome</keyword>
<feature type="compositionally biased region" description="Acidic residues" evidence="1">
    <location>
        <begin position="500"/>
        <end position="510"/>
    </location>
</feature>
<dbReference type="HOGENOM" id="CLU_023952_1_0_1"/>
<evidence type="ECO:0008006" key="5">
    <source>
        <dbReference type="Google" id="ProtNLM"/>
    </source>
</evidence>
<evidence type="ECO:0000256" key="2">
    <source>
        <dbReference type="SAM" id="SignalP"/>
    </source>
</evidence>
<reference evidence="3 4" key="1">
    <citation type="journal article" date="2011" name="Proc. Natl. Acad. Sci. U.S.A.">
        <title>Evolutionary erosion of yeast sex chromosomes by mating-type switching accidents.</title>
        <authorList>
            <person name="Gordon J.L."/>
            <person name="Armisen D."/>
            <person name="Proux-Wera E."/>
            <person name="Oheigeartaigh S.S."/>
            <person name="Byrne K.P."/>
            <person name="Wolfe K.H."/>
        </authorList>
    </citation>
    <scope>NUCLEOTIDE SEQUENCE [LARGE SCALE GENOMIC DNA]</scope>
    <source>
        <strain evidence="4">ATCC 22294 / BCRC 22015 / CBS 2517 / CECT 1963 / NBRC 1671 / NRRL Y-8276</strain>
    </source>
</reference>
<dbReference type="OrthoDB" id="3260408at2759"/>
<dbReference type="InParanoid" id="H2B141"/>
<dbReference type="FunCoup" id="H2B141">
    <property type="interactions" value="31"/>
</dbReference>
<keyword evidence="2" id="KW-0732">Signal</keyword>
<protein>
    <recommendedName>
        <fullName evidence="5">Outer spore wall assembly protein SHE10</fullName>
    </recommendedName>
</protein>
<dbReference type="eggNOG" id="ENOG502QT2T">
    <property type="taxonomic scope" value="Eukaryota"/>
</dbReference>
<organism evidence="3 4">
    <name type="scientific">Kazachstania africana (strain ATCC 22294 / BCRC 22015 / CBS 2517 / CECT 1963 / NBRC 1671 / NRRL Y-8276)</name>
    <name type="common">Yeast</name>
    <name type="synonym">Kluyveromyces africanus</name>
    <dbReference type="NCBI Taxonomy" id="1071382"/>
    <lineage>
        <taxon>Eukaryota</taxon>
        <taxon>Fungi</taxon>
        <taxon>Dikarya</taxon>
        <taxon>Ascomycota</taxon>
        <taxon>Saccharomycotina</taxon>
        <taxon>Saccharomycetes</taxon>
        <taxon>Saccharomycetales</taxon>
        <taxon>Saccharomycetaceae</taxon>
        <taxon>Kazachstania</taxon>
    </lineage>
</organism>
<dbReference type="KEGG" id="kaf:KAFR_0J02770"/>
<feature type="region of interest" description="Disordered" evidence="1">
    <location>
        <begin position="487"/>
        <end position="510"/>
    </location>
</feature>
<evidence type="ECO:0000313" key="3">
    <source>
        <dbReference type="EMBL" id="CCF60341.1"/>
    </source>
</evidence>
<gene>
    <name evidence="3" type="primary">KAFR0J02770</name>
    <name evidence="3" type="ORF">KAFR_0J02770</name>
</gene>
<proteinExistence type="predicted"/>
<dbReference type="EMBL" id="HE650830">
    <property type="protein sequence ID" value="CCF60341.1"/>
    <property type="molecule type" value="Genomic_DNA"/>
</dbReference>